<dbReference type="PANTHER" id="PTHR36223:SF1">
    <property type="entry name" value="TRANSCRIPTION ELONGATION FACTOR EAF N-TERMINAL DOMAIN-CONTAINING PROTEIN"/>
    <property type="match status" value="1"/>
</dbReference>
<sequence length="312" mass="35275">MVTSTKYPGLEVAVHVDDEPLREYDDGDEDPPLNTVTRYVEAKSGAEFAVITIFKPPFSPPHGVMISLIVDGSPVTSRCCRQDELFDRVFKMHAVHRKIHGEWVMQKLRFSELDIVEEAPGLAANVTDVRNALSSKGKITLLLHFVKNIREIGSDVYWERNVELTPLDEIPGEALKENALSHQAALTAPERSQSRSGQKLRVYSLAEKEPFATFHFKYRSLASLEALGVVPRDDSMTVALEERPEEDLTPDELRELVRRMRQREAQSNLIKRETADKGPIKHEEIADDEEATAARSRTHKRPRADPEVTTID</sequence>
<dbReference type="EMBL" id="KI963960">
    <property type="protein sequence ID" value="EUC46850.1"/>
    <property type="molecule type" value="Genomic_DNA"/>
</dbReference>
<evidence type="ECO:0000259" key="2">
    <source>
        <dbReference type="Pfam" id="PF25534"/>
    </source>
</evidence>
<dbReference type="GeneID" id="19124042"/>
<feature type="region of interest" description="Disordered" evidence="1">
    <location>
        <begin position="263"/>
        <end position="312"/>
    </location>
</feature>
<keyword evidence="4" id="KW-1185">Reference proteome</keyword>
<protein>
    <recommendedName>
        <fullName evidence="2">DUF7918 domain-containing protein</fullName>
    </recommendedName>
</protein>
<evidence type="ECO:0000313" key="4">
    <source>
        <dbReference type="Proteomes" id="UP000054032"/>
    </source>
</evidence>
<accession>W6ZA59</accession>
<dbReference type="RefSeq" id="XP_007686613.1">
    <property type="nucleotide sequence ID" value="XM_007688423.1"/>
</dbReference>
<dbReference type="STRING" id="930090.W6ZA59"/>
<dbReference type="PANTHER" id="PTHR36223">
    <property type="entry name" value="BETA-LACTAMASE-TYPE TRANSPEPTIDASE FOLD DOMAIN CONTAINING PROTEIN"/>
    <property type="match status" value="1"/>
</dbReference>
<dbReference type="Pfam" id="PF25534">
    <property type="entry name" value="DUF7918"/>
    <property type="match status" value="1"/>
</dbReference>
<name>W6ZA59_COCMI</name>
<proteinExistence type="predicted"/>
<evidence type="ECO:0000313" key="3">
    <source>
        <dbReference type="EMBL" id="EUC46850.1"/>
    </source>
</evidence>
<evidence type="ECO:0000256" key="1">
    <source>
        <dbReference type="SAM" id="MobiDB-lite"/>
    </source>
</evidence>
<gene>
    <name evidence="3" type="ORF">COCMIDRAFT_4134</name>
</gene>
<dbReference type="eggNOG" id="ENOG502SAV6">
    <property type="taxonomic scope" value="Eukaryota"/>
</dbReference>
<dbReference type="InterPro" id="IPR057678">
    <property type="entry name" value="DUF7918"/>
</dbReference>
<reference evidence="3 4" key="1">
    <citation type="journal article" date="2013" name="PLoS Genet.">
        <title>Comparative genome structure, secondary metabolite, and effector coding capacity across Cochliobolus pathogens.</title>
        <authorList>
            <person name="Condon B.J."/>
            <person name="Leng Y."/>
            <person name="Wu D."/>
            <person name="Bushley K.E."/>
            <person name="Ohm R.A."/>
            <person name="Otillar R."/>
            <person name="Martin J."/>
            <person name="Schackwitz W."/>
            <person name="Grimwood J."/>
            <person name="MohdZainudin N."/>
            <person name="Xue C."/>
            <person name="Wang R."/>
            <person name="Manning V.A."/>
            <person name="Dhillon B."/>
            <person name="Tu Z.J."/>
            <person name="Steffenson B.J."/>
            <person name="Salamov A."/>
            <person name="Sun H."/>
            <person name="Lowry S."/>
            <person name="LaButti K."/>
            <person name="Han J."/>
            <person name="Copeland A."/>
            <person name="Lindquist E."/>
            <person name="Barry K."/>
            <person name="Schmutz J."/>
            <person name="Baker S.E."/>
            <person name="Ciuffetti L.M."/>
            <person name="Grigoriev I.V."/>
            <person name="Zhong S."/>
            <person name="Turgeon B.G."/>
        </authorList>
    </citation>
    <scope>NUCLEOTIDE SEQUENCE [LARGE SCALE GENOMIC DNA]</scope>
    <source>
        <strain evidence="3 4">ATCC 44560</strain>
    </source>
</reference>
<dbReference type="KEGG" id="bor:COCMIDRAFT_4134"/>
<dbReference type="AlphaFoldDB" id="W6ZA59"/>
<organism evidence="3 4">
    <name type="scientific">Bipolaris oryzae ATCC 44560</name>
    <dbReference type="NCBI Taxonomy" id="930090"/>
    <lineage>
        <taxon>Eukaryota</taxon>
        <taxon>Fungi</taxon>
        <taxon>Dikarya</taxon>
        <taxon>Ascomycota</taxon>
        <taxon>Pezizomycotina</taxon>
        <taxon>Dothideomycetes</taxon>
        <taxon>Pleosporomycetidae</taxon>
        <taxon>Pleosporales</taxon>
        <taxon>Pleosporineae</taxon>
        <taxon>Pleosporaceae</taxon>
        <taxon>Bipolaris</taxon>
    </lineage>
</organism>
<feature type="compositionally biased region" description="Basic and acidic residues" evidence="1">
    <location>
        <begin position="263"/>
        <end position="284"/>
    </location>
</feature>
<dbReference type="Proteomes" id="UP000054032">
    <property type="component" value="Unassembled WGS sequence"/>
</dbReference>
<dbReference type="OrthoDB" id="3364132at2759"/>
<dbReference type="HOGENOM" id="CLU_070614_1_1_1"/>
<feature type="domain" description="DUF7918" evidence="2">
    <location>
        <begin position="9"/>
        <end position="233"/>
    </location>
</feature>